<feature type="compositionally biased region" description="Pro residues" evidence="1">
    <location>
        <begin position="16"/>
        <end position="34"/>
    </location>
</feature>
<evidence type="ECO:0000256" key="2">
    <source>
        <dbReference type="SAM" id="Phobius"/>
    </source>
</evidence>
<dbReference type="AlphaFoldDB" id="A0AAU8JVD5"/>
<evidence type="ECO:0000256" key="1">
    <source>
        <dbReference type="SAM" id="MobiDB-lite"/>
    </source>
</evidence>
<dbReference type="RefSeq" id="WP_354641235.1">
    <property type="nucleotide sequence ID" value="NZ_CP159872.1"/>
</dbReference>
<keyword evidence="2" id="KW-0812">Transmembrane</keyword>
<feature type="region of interest" description="Disordered" evidence="1">
    <location>
        <begin position="197"/>
        <end position="217"/>
    </location>
</feature>
<feature type="region of interest" description="Disordered" evidence="1">
    <location>
        <begin position="1"/>
        <end position="48"/>
    </location>
</feature>
<evidence type="ECO:0000313" key="3">
    <source>
        <dbReference type="EMBL" id="XCM80295.1"/>
    </source>
</evidence>
<dbReference type="KEGG" id="kcm:ABWK59_15870"/>
<feature type="region of interest" description="Disordered" evidence="1">
    <location>
        <begin position="96"/>
        <end position="119"/>
    </location>
</feature>
<dbReference type="EMBL" id="CP159872">
    <property type="protein sequence ID" value="XCM80295.1"/>
    <property type="molecule type" value="Genomic_DNA"/>
</dbReference>
<sequence>MHEQPSGLPAQAPNGAVPPPPPLPPAYGPPPHAYGPPAAGWNQPAPARPSRTGLWIALGVVGAIVLAGTAFAVTRPGGTAQPATAPARGAAAPAADGAGAAAGAGSGEQAPGAGNATMGRLHLPDTFLGMKRDDNAPGAAVMRQRAEAMAQDDPHLRVVATTYKSGQFGENHVEVIAVESDVPFSEKDRAEALADMNDGSVDVPGMKVTHGEVKDADPGPLGGVMKCKVTITKTESTDSFGNHLFTATTCAWLDGNTYVTIADGDGTIGLAKAADHARQFRARAESRR</sequence>
<organism evidence="3">
    <name type="scientific">Kitasatospora camelliae</name>
    <dbReference type="NCBI Taxonomy" id="3156397"/>
    <lineage>
        <taxon>Bacteria</taxon>
        <taxon>Bacillati</taxon>
        <taxon>Actinomycetota</taxon>
        <taxon>Actinomycetes</taxon>
        <taxon>Kitasatosporales</taxon>
        <taxon>Streptomycetaceae</taxon>
        <taxon>Kitasatospora</taxon>
    </lineage>
</organism>
<feature type="transmembrane region" description="Helical" evidence="2">
    <location>
        <begin position="54"/>
        <end position="73"/>
    </location>
</feature>
<keyword evidence="2" id="KW-0472">Membrane</keyword>
<protein>
    <submittedName>
        <fullName evidence="3">Uncharacterized protein</fullName>
    </submittedName>
</protein>
<proteinExistence type="predicted"/>
<reference evidence="3" key="1">
    <citation type="submission" date="2024-06" db="EMBL/GenBank/DDBJ databases">
        <title>The genome sequences of Kitasatospora sp. strain HUAS MG31.</title>
        <authorList>
            <person name="Mo P."/>
        </authorList>
    </citation>
    <scope>NUCLEOTIDE SEQUENCE</scope>
    <source>
        <strain evidence="3">HUAS MG31</strain>
    </source>
</reference>
<name>A0AAU8JVD5_9ACTN</name>
<gene>
    <name evidence="3" type="ORF">ABWK59_15870</name>
</gene>
<keyword evidence="2" id="KW-1133">Transmembrane helix</keyword>
<accession>A0AAU8JVD5</accession>